<dbReference type="AlphaFoldDB" id="A0A0D6M7J1"/>
<sequence length="122" mass="13784">MLRSYLSTTADLLYALEYRRGMAQWTPYELTDANRAADVSICQSLPLLPNCTDFLGDVVTVDEGLVVNNFLTGQRFTDSQAVQTAIGDFFERQNPQFWCCGIEFLPDRLLKVADTHGDYFVS</sequence>
<evidence type="ECO:0000313" key="1">
    <source>
        <dbReference type="EMBL" id="EPB80090.1"/>
    </source>
</evidence>
<evidence type="ECO:0000313" key="2">
    <source>
        <dbReference type="Proteomes" id="UP000054495"/>
    </source>
</evidence>
<accession>A0A0D6M7J1</accession>
<keyword evidence="2" id="KW-1185">Reference proteome</keyword>
<protein>
    <submittedName>
        <fullName evidence="1">Uncharacterized protein</fullName>
    </submittedName>
</protein>
<dbReference type="PANTHER" id="PTHR46060">
    <property type="entry name" value="MARINER MOS1 TRANSPOSASE-LIKE PROTEIN"/>
    <property type="match status" value="1"/>
</dbReference>
<organism evidence="1 2">
    <name type="scientific">Ancylostoma ceylanicum</name>
    <dbReference type="NCBI Taxonomy" id="53326"/>
    <lineage>
        <taxon>Eukaryota</taxon>
        <taxon>Metazoa</taxon>
        <taxon>Ecdysozoa</taxon>
        <taxon>Nematoda</taxon>
        <taxon>Chromadorea</taxon>
        <taxon>Rhabditida</taxon>
        <taxon>Rhabditina</taxon>
        <taxon>Rhabditomorpha</taxon>
        <taxon>Strongyloidea</taxon>
        <taxon>Ancylostomatidae</taxon>
        <taxon>Ancylostomatinae</taxon>
        <taxon>Ancylostoma</taxon>
    </lineage>
</organism>
<reference evidence="1 2" key="1">
    <citation type="submission" date="2013-05" db="EMBL/GenBank/DDBJ databases">
        <title>Draft genome of the parasitic nematode Anyclostoma ceylanicum.</title>
        <authorList>
            <person name="Mitreva M."/>
        </authorList>
    </citation>
    <scope>NUCLEOTIDE SEQUENCE [LARGE SCALE GENOMIC DNA]</scope>
</reference>
<dbReference type="InterPro" id="IPR052709">
    <property type="entry name" value="Transposase-MT_Hybrid"/>
</dbReference>
<dbReference type="PANTHER" id="PTHR46060:SF3">
    <property type="entry name" value="PROTEIN GVQW3"/>
    <property type="match status" value="1"/>
</dbReference>
<dbReference type="Proteomes" id="UP000054495">
    <property type="component" value="Unassembled WGS sequence"/>
</dbReference>
<gene>
    <name evidence="1" type="ORF">ANCCEY_00778</name>
</gene>
<proteinExistence type="predicted"/>
<dbReference type="EMBL" id="KE124784">
    <property type="protein sequence ID" value="EPB80090.1"/>
    <property type="molecule type" value="Genomic_DNA"/>
</dbReference>
<name>A0A0D6M7J1_9BILA</name>